<evidence type="ECO:0000313" key="3">
    <source>
        <dbReference type="Proteomes" id="UP000199651"/>
    </source>
</evidence>
<feature type="region of interest" description="Disordered" evidence="1">
    <location>
        <begin position="84"/>
        <end position="107"/>
    </location>
</feature>
<evidence type="ECO:0000256" key="1">
    <source>
        <dbReference type="SAM" id="MobiDB-lite"/>
    </source>
</evidence>
<reference evidence="3" key="1">
    <citation type="submission" date="2016-10" db="EMBL/GenBank/DDBJ databases">
        <authorList>
            <person name="Varghese N."/>
            <person name="Submissions S."/>
        </authorList>
    </citation>
    <scope>NUCLEOTIDE SEQUENCE [LARGE SCALE GENOMIC DNA]</scope>
    <source>
        <strain evidence="3">IBRC-M 10655</strain>
    </source>
</reference>
<name>A0A1H0JUH9_9PSEU</name>
<gene>
    <name evidence="2" type="ORF">SAMN05192558_103214</name>
</gene>
<dbReference type="EMBL" id="FNJB01000003">
    <property type="protein sequence ID" value="SDO47152.1"/>
    <property type="molecule type" value="Genomic_DNA"/>
</dbReference>
<dbReference type="InterPro" id="IPR045635">
    <property type="entry name" value="DUF6412"/>
</dbReference>
<protein>
    <submittedName>
        <fullName evidence="2">Uncharacterized protein</fullName>
    </submittedName>
</protein>
<sequence>MGTVEGMGTGSGVRTRLTFMLALFLPALFLALPAAGDLNPLALAAGLAAALIVCVTHVRVEPDAAPALVRTVSLREQARLAEVLRLHDPGTPGSPRPRAPSLGAAAA</sequence>
<dbReference type="Pfam" id="PF19950">
    <property type="entry name" value="DUF6412"/>
    <property type="match status" value="1"/>
</dbReference>
<accession>A0A1H0JUH9</accession>
<dbReference type="AlphaFoldDB" id="A0A1H0JUH9"/>
<organism evidence="2 3">
    <name type="scientific">Actinokineospora alba</name>
    <dbReference type="NCBI Taxonomy" id="504798"/>
    <lineage>
        <taxon>Bacteria</taxon>
        <taxon>Bacillati</taxon>
        <taxon>Actinomycetota</taxon>
        <taxon>Actinomycetes</taxon>
        <taxon>Pseudonocardiales</taxon>
        <taxon>Pseudonocardiaceae</taxon>
        <taxon>Actinokineospora</taxon>
    </lineage>
</organism>
<dbReference type="Proteomes" id="UP000199651">
    <property type="component" value="Unassembled WGS sequence"/>
</dbReference>
<evidence type="ECO:0000313" key="2">
    <source>
        <dbReference type="EMBL" id="SDO47152.1"/>
    </source>
</evidence>
<proteinExistence type="predicted"/>
<keyword evidence="3" id="KW-1185">Reference proteome</keyword>
<dbReference type="STRING" id="504798.SAMN05421871_102835"/>